<feature type="compositionally biased region" description="Low complexity" evidence="8">
    <location>
        <begin position="511"/>
        <end position="535"/>
    </location>
</feature>
<keyword evidence="4 7" id="KW-0238">DNA-binding</keyword>
<dbReference type="GO" id="GO:0005737">
    <property type="term" value="C:cytoplasm"/>
    <property type="evidence" value="ECO:0007669"/>
    <property type="project" value="UniProtKB-SubCell"/>
</dbReference>
<comment type="subunit">
    <text evidence="7">Homodimer.</text>
</comment>
<dbReference type="PROSITE" id="PS51486">
    <property type="entry name" value="REKLES"/>
    <property type="match status" value="1"/>
</dbReference>
<feature type="region of interest" description="Disordered" evidence="8">
    <location>
        <begin position="467"/>
        <end position="486"/>
    </location>
</feature>
<dbReference type="InterPro" id="IPR023334">
    <property type="entry name" value="REKLES_domain"/>
</dbReference>
<dbReference type="PROSITE" id="PS51011">
    <property type="entry name" value="ARID"/>
    <property type="match status" value="1"/>
</dbReference>
<comment type="caution">
    <text evidence="11">The sequence shown here is derived from an EMBL/GenBank/DDBJ whole genome shotgun (WGS) entry which is preliminary data.</text>
</comment>
<evidence type="ECO:0000256" key="7">
    <source>
        <dbReference type="RuleBase" id="RU369100"/>
    </source>
</evidence>
<evidence type="ECO:0000313" key="12">
    <source>
        <dbReference type="Proteomes" id="UP000545574"/>
    </source>
</evidence>
<feature type="compositionally biased region" description="Polar residues" evidence="8">
    <location>
        <begin position="99"/>
        <end position="109"/>
    </location>
</feature>
<feature type="non-terminal residue" evidence="11">
    <location>
        <position position="1"/>
    </location>
</feature>
<evidence type="ECO:0000256" key="5">
    <source>
        <dbReference type="ARBA" id="ARBA00023163"/>
    </source>
</evidence>
<dbReference type="InterPro" id="IPR001606">
    <property type="entry name" value="ARID_dom"/>
</dbReference>
<dbReference type="AlphaFoldDB" id="A0A7K6M4F8"/>
<comment type="subcellular location">
    <subcellularLocation>
        <location evidence="1">Cytoplasm</location>
    </subcellularLocation>
    <subcellularLocation>
        <location evidence="7">Nucleus</location>
    </subcellularLocation>
</comment>
<feature type="compositionally biased region" description="Acidic residues" evidence="8">
    <location>
        <begin position="110"/>
        <end position="127"/>
    </location>
</feature>
<dbReference type="SUPFAM" id="SSF46774">
    <property type="entry name" value="ARID-like"/>
    <property type="match status" value="1"/>
</dbReference>
<dbReference type="InterPro" id="IPR036431">
    <property type="entry name" value="ARID_dom_sf"/>
</dbReference>
<dbReference type="Pfam" id="PF01388">
    <property type="entry name" value="ARID"/>
    <property type="match status" value="1"/>
</dbReference>
<keyword evidence="6 7" id="KW-0539">Nucleus</keyword>
<gene>
    <name evidence="11" type="primary">Arid3a_0</name>
    <name evidence="11" type="ORF">PANBIA_R02799</name>
</gene>
<dbReference type="SMART" id="SM00501">
    <property type="entry name" value="BRIGHT"/>
    <property type="match status" value="1"/>
</dbReference>
<sequence>MKLQAVMENLQRQQRARLQQALEARQQEQQQQPLRSTSPPAQPSQPPGLPPASTPARGRGQDPAPAPLEEGAEPESAHIQRAQMAALAAMRAAAAGLSHSPSPGLSDESQASEEEEEEERGEEEEDGGGYQQEMGSEEEEDLSAEAVRAGAGSLLLRKPPAPQHYRGEPPRLPGGQERMPPGLGHAQPPPPAPDHGDWTYEEQFKQLYELDGDPRRKEFLDDLFSFMQKRGTPVNRIPIMAKQVLDLYMLYTLVTEKGGLVEVINKKLWREITKGLSLPTSITSAAFTLRTQYMKYLYPYECEKRGLSNPNELQAAIDSNRREGRRQGFGGSLFAYSPGGTHGLLSSPKLPVPALGLASATNGGAITPGKKIKKEEDSPIPISMPSRLPVSLAGHPVVAAQAAAVQVAAAAQAAALEQLREKLESGEPPEKKLALVTDEQQRLMQRALQQNLLAMTAQLPMSIRINSQGTRSPENRPDAAAASSNGTNSISMSVEINGIVYTGVLFAQTPGPSSSSSSSSSSAYSKGNSSSSRSSGGSGVGSSGGGSGNVPPTPASLAVPPSSTSNSASP</sequence>
<dbReference type="GO" id="GO:0005634">
    <property type="term" value="C:nucleus"/>
    <property type="evidence" value="ECO:0007669"/>
    <property type="project" value="UniProtKB-SubCell"/>
</dbReference>
<evidence type="ECO:0000256" key="4">
    <source>
        <dbReference type="ARBA" id="ARBA00023125"/>
    </source>
</evidence>
<dbReference type="Proteomes" id="UP000545574">
    <property type="component" value="Unassembled WGS sequence"/>
</dbReference>
<evidence type="ECO:0000256" key="6">
    <source>
        <dbReference type="ARBA" id="ARBA00023242"/>
    </source>
</evidence>
<dbReference type="PANTHER" id="PTHR15348">
    <property type="entry name" value="AT-RICH INTERACTIVE DOMAIN-CONTAINING PROTEIN ARID DOMAIN- CONTAINING PROTEIN DEAD RINGER PROTEIN B-CELL REGULATOR OF IGH TRANSCRIPTION BRIGHT"/>
    <property type="match status" value="1"/>
</dbReference>
<proteinExistence type="predicted"/>
<comment type="function">
    <text evidence="7">Transcription factor.</text>
</comment>
<keyword evidence="3 7" id="KW-0805">Transcription regulation</keyword>
<evidence type="ECO:0000259" key="9">
    <source>
        <dbReference type="PROSITE" id="PS51011"/>
    </source>
</evidence>
<keyword evidence="12" id="KW-1185">Reference proteome</keyword>
<evidence type="ECO:0000259" key="10">
    <source>
        <dbReference type="PROSITE" id="PS51486"/>
    </source>
</evidence>
<feature type="domain" description="ARID" evidence="9">
    <location>
        <begin position="213"/>
        <end position="305"/>
    </location>
</feature>
<feature type="compositionally biased region" description="Low complexity" evidence="8">
    <location>
        <begin position="15"/>
        <end position="39"/>
    </location>
</feature>
<evidence type="ECO:0000256" key="2">
    <source>
        <dbReference type="ARBA" id="ARBA00022490"/>
    </source>
</evidence>
<reference evidence="11 12" key="1">
    <citation type="submission" date="2019-09" db="EMBL/GenBank/DDBJ databases">
        <title>Bird 10,000 Genomes (B10K) Project - Family phase.</title>
        <authorList>
            <person name="Zhang G."/>
        </authorList>
    </citation>
    <scope>NUCLEOTIDE SEQUENCE [LARGE SCALE GENOMIC DNA]</scope>
    <source>
        <strain evidence="11">B10K-DU-030-18</strain>
    </source>
</reference>
<feature type="region of interest" description="Disordered" evidence="8">
    <location>
        <begin position="509"/>
        <end position="570"/>
    </location>
</feature>
<dbReference type="GO" id="GO:0006357">
    <property type="term" value="P:regulation of transcription by RNA polymerase II"/>
    <property type="evidence" value="ECO:0007669"/>
    <property type="project" value="InterPro"/>
</dbReference>
<dbReference type="EMBL" id="VZRT01000139">
    <property type="protein sequence ID" value="NWW31383.1"/>
    <property type="molecule type" value="Genomic_DNA"/>
</dbReference>
<evidence type="ECO:0000313" key="11">
    <source>
        <dbReference type="EMBL" id="NWW31383.1"/>
    </source>
</evidence>
<evidence type="ECO:0000256" key="1">
    <source>
        <dbReference type="ARBA" id="ARBA00004496"/>
    </source>
</evidence>
<feature type="compositionally biased region" description="Gly residues" evidence="8">
    <location>
        <begin position="536"/>
        <end position="548"/>
    </location>
</feature>
<feature type="compositionally biased region" description="Low complexity" evidence="8">
    <location>
        <begin position="80"/>
        <end position="95"/>
    </location>
</feature>
<accession>A0A7K6M4F8</accession>
<dbReference type="SMART" id="SM01014">
    <property type="entry name" value="ARID"/>
    <property type="match status" value="1"/>
</dbReference>
<evidence type="ECO:0000256" key="3">
    <source>
        <dbReference type="ARBA" id="ARBA00023015"/>
    </source>
</evidence>
<keyword evidence="2" id="KW-0963">Cytoplasm</keyword>
<evidence type="ECO:0000256" key="8">
    <source>
        <dbReference type="SAM" id="MobiDB-lite"/>
    </source>
</evidence>
<feature type="compositionally biased region" description="Polar residues" evidence="8">
    <location>
        <begin position="561"/>
        <end position="570"/>
    </location>
</feature>
<dbReference type="Gene3D" id="1.10.150.60">
    <property type="entry name" value="ARID DNA-binding domain"/>
    <property type="match status" value="1"/>
</dbReference>
<organism evidence="11 12">
    <name type="scientific">Panurus biarmicus</name>
    <name type="common">Bearded tit</name>
    <dbReference type="NCBI Taxonomy" id="181101"/>
    <lineage>
        <taxon>Eukaryota</taxon>
        <taxon>Metazoa</taxon>
        <taxon>Chordata</taxon>
        <taxon>Craniata</taxon>
        <taxon>Vertebrata</taxon>
        <taxon>Euteleostomi</taxon>
        <taxon>Archelosauria</taxon>
        <taxon>Archosauria</taxon>
        <taxon>Dinosauria</taxon>
        <taxon>Saurischia</taxon>
        <taxon>Theropoda</taxon>
        <taxon>Coelurosauria</taxon>
        <taxon>Aves</taxon>
        <taxon>Neognathae</taxon>
        <taxon>Neoaves</taxon>
        <taxon>Telluraves</taxon>
        <taxon>Australaves</taxon>
        <taxon>Passeriformes</taxon>
        <taxon>Sylvioidea</taxon>
        <taxon>Sylviidae</taxon>
        <taxon>Sylviidae incertae sedis</taxon>
        <taxon>Panurus</taxon>
    </lineage>
</organism>
<dbReference type="InterPro" id="IPR045147">
    <property type="entry name" value="ARI3A/B/C"/>
</dbReference>
<dbReference type="FunFam" id="1.10.150.60:FF:000006">
    <property type="entry name" value="AT-rich interactive domain-containing protein 3A"/>
    <property type="match status" value="1"/>
</dbReference>
<name>A0A7K6M4F8_PANBI</name>
<feature type="domain" description="REKLES" evidence="10">
    <location>
        <begin position="414"/>
        <end position="512"/>
    </location>
</feature>
<dbReference type="CDD" id="cd16878">
    <property type="entry name" value="ARID_ARID3A"/>
    <property type="match status" value="1"/>
</dbReference>
<keyword evidence="5" id="KW-0804">Transcription</keyword>
<feature type="compositionally biased region" description="Pro residues" evidence="8">
    <location>
        <begin position="40"/>
        <end position="53"/>
    </location>
</feature>
<dbReference type="GO" id="GO:0003677">
    <property type="term" value="F:DNA binding"/>
    <property type="evidence" value="ECO:0007669"/>
    <property type="project" value="UniProtKB-UniRule"/>
</dbReference>
<feature type="region of interest" description="Disordered" evidence="8">
    <location>
        <begin position="15"/>
        <end position="197"/>
    </location>
</feature>
<dbReference type="PANTHER" id="PTHR15348:SF1">
    <property type="entry name" value="AT-RICH INTERACTIVE DOMAIN-CONTAINING PROTEIN 3A"/>
    <property type="match status" value="1"/>
</dbReference>
<protein>
    <recommendedName>
        <fullName evidence="7">AT-rich interactive domain-containing protein 3</fullName>
        <shortName evidence="7">ARID domain-containing protein</shortName>
    </recommendedName>
</protein>
<feature type="non-terminal residue" evidence="11">
    <location>
        <position position="570"/>
    </location>
</feature>